<reference evidence="1" key="1">
    <citation type="journal article" date="2023" name="Nat. Commun.">
        <title>Diploid and tetraploid genomes of Acorus and the evolution of monocots.</title>
        <authorList>
            <person name="Ma L."/>
            <person name="Liu K.W."/>
            <person name="Li Z."/>
            <person name="Hsiao Y.Y."/>
            <person name="Qi Y."/>
            <person name="Fu T."/>
            <person name="Tang G.D."/>
            <person name="Zhang D."/>
            <person name="Sun W.H."/>
            <person name="Liu D.K."/>
            <person name="Li Y."/>
            <person name="Chen G.Z."/>
            <person name="Liu X.D."/>
            <person name="Liao X.Y."/>
            <person name="Jiang Y.T."/>
            <person name="Yu X."/>
            <person name="Hao Y."/>
            <person name="Huang J."/>
            <person name="Zhao X.W."/>
            <person name="Ke S."/>
            <person name="Chen Y.Y."/>
            <person name="Wu W.L."/>
            <person name="Hsu J.L."/>
            <person name="Lin Y.F."/>
            <person name="Huang M.D."/>
            <person name="Li C.Y."/>
            <person name="Huang L."/>
            <person name="Wang Z.W."/>
            <person name="Zhao X."/>
            <person name="Zhong W.Y."/>
            <person name="Peng D.H."/>
            <person name="Ahmad S."/>
            <person name="Lan S."/>
            <person name="Zhang J.S."/>
            <person name="Tsai W.C."/>
            <person name="Van de Peer Y."/>
            <person name="Liu Z.J."/>
        </authorList>
    </citation>
    <scope>NUCLEOTIDE SEQUENCE</scope>
    <source>
        <strain evidence="1">CP</strain>
    </source>
</reference>
<proteinExistence type="predicted"/>
<gene>
    <name evidence="1" type="ORF">QJS10_CPB14g00589</name>
</gene>
<evidence type="ECO:0000313" key="2">
    <source>
        <dbReference type="Proteomes" id="UP001180020"/>
    </source>
</evidence>
<protein>
    <submittedName>
        <fullName evidence="1">Uncharacterized protein</fullName>
    </submittedName>
</protein>
<name>A0AAV9DBT6_ACOCL</name>
<sequence length="228" mass="25674">MADFPEVLVDQTSYLSASRKTKFPSSVSCRVEFSVTGLLGFADHTTCGVTVVDEMSDRPFVWTMKMENTKVSQVPLQKKPQAKDRPYVGRLDLRMALTEDPSLKLTEWGMETGLLVQIVGGTALGNESAGWSEDCQTIWSSWLERTKFPVLVRFIIAMDLPDVSVDQTKDPSASRRIRSPPFVNWMVAFSFTVLFVSACHSKDWPSLRVQNMFNDKSKPILRMAKVNP</sequence>
<dbReference type="Proteomes" id="UP001180020">
    <property type="component" value="Unassembled WGS sequence"/>
</dbReference>
<evidence type="ECO:0000313" key="1">
    <source>
        <dbReference type="EMBL" id="KAK1298381.1"/>
    </source>
</evidence>
<dbReference type="EMBL" id="JAUJYO010000014">
    <property type="protein sequence ID" value="KAK1298381.1"/>
    <property type="molecule type" value="Genomic_DNA"/>
</dbReference>
<comment type="caution">
    <text evidence="1">The sequence shown here is derived from an EMBL/GenBank/DDBJ whole genome shotgun (WGS) entry which is preliminary data.</text>
</comment>
<organism evidence="1 2">
    <name type="scientific">Acorus calamus</name>
    <name type="common">Sweet flag</name>
    <dbReference type="NCBI Taxonomy" id="4465"/>
    <lineage>
        <taxon>Eukaryota</taxon>
        <taxon>Viridiplantae</taxon>
        <taxon>Streptophyta</taxon>
        <taxon>Embryophyta</taxon>
        <taxon>Tracheophyta</taxon>
        <taxon>Spermatophyta</taxon>
        <taxon>Magnoliopsida</taxon>
        <taxon>Liliopsida</taxon>
        <taxon>Acoraceae</taxon>
        <taxon>Acorus</taxon>
    </lineage>
</organism>
<keyword evidence="2" id="KW-1185">Reference proteome</keyword>
<accession>A0AAV9DBT6</accession>
<dbReference type="AlphaFoldDB" id="A0AAV9DBT6"/>
<reference evidence="1" key="2">
    <citation type="submission" date="2023-06" db="EMBL/GenBank/DDBJ databases">
        <authorList>
            <person name="Ma L."/>
            <person name="Liu K.-W."/>
            <person name="Li Z."/>
            <person name="Hsiao Y.-Y."/>
            <person name="Qi Y."/>
            <person name="Fu T."/>
            <person name="Tang G."/>
            <person name="Zhang D."/>
            <person name="Sun W.-H."/>
            <person name="Liu D.-K."/>
            <person name="Li Y."/>
            <person name="Chen G.-Z."/>
            <person name="Liu X.-D."/>
            <person name="Liao X.-Y."/>
            <person name="Jiang Y.-T."/>
            <person name="Yu X."/>
            <person name="Hao Y."/>
            <person name="Huang J."/>
            <person name="Zhao X.-W."/>
            <person name="Ke S."/>
            <person name="Chen Y.-Y."/>
            <person name="Wu W.-L."/>
            <person name="Hsu J.-L."/>
            <person name="Lin Y.-F."/>
            <person name="Huang M.-D."/>
            <person name="Li C.-Y."/>
            <person name="Huang L."/>
            <person name="Wang Z.-W."/>
            <person name="Zhao X."/>
            <person name="Zhong W.-Y."/>
            <person name="Peng D.-H."/>
            <person name="Ahmad S."/>
            <person name="Lan S."/>
            <person name="Zhang J.-S."/>
            <person name="Tsai W.-C."/>
            <person name="Van De Peer Y."/>
            <person name="Liu Z.-J."/>
        </authorList>
    </citation>
    <scope>NUCLEOTIDE SEQUENCE</scope>
    <source>
        <strain evidence="1">CP</strain>
        <tissue evidence="1">Leaves</tissue>
    </source>
</reference>